<evidence type="ECO:0000313" key="2">
    <source>
        <dbReference type="EMBL" id="MFI2231754.1"/>
    </source>
</evidence>
<evidence type="ECO:0000313" key="3">
    <source>
        <dbReference type="Proteomes" id="UP001611494"/>
    </source>
</evidence>
<feature type="transmembrane region" description="Helical" evidence="1">
    <location>
        <begin position="82"/>
        <end position="108"/>
    </location>
</feature>
<organism evidence="2 3">
    <name type="scientific">Nocardia testacea</name>
    <dbReference type="NCBI Taxonomy" id="248551"/>
    <lineage>
        <taxon>Bacteria</taxon>
        <taxon>Bacillati</taxon>
        <taxon>Actinomycetota</taxon>
        <taxon>Actinomycetes</taxon>
        <taxon>Mycobacteriales</taxon>
        <taxon>Nocardiaceae</taxon>
        <taxon>Nocardia</taxon>
    </lineage>
</organism>
<keyword evidence="1" id="KW-0812">Transmembrane</keyword>
<protein>
    <submittedName>
        <fullName evidence="2">DUF6223 family protein</fullName>
    </submittedName>
</protein>
<keyword evidence="3" id="KW-1185">Reference proteome</keyword>
<feature type="transmembrane region" description="Helical" evidence="1">
    <location>
        <begin position="26"/>
        <end position="43"/>
    </location>
</feature>
<dbReference type="Proteomes" id="UP001611494">
    <property type="component" value="Unassembled WGS sequence"/>
</dbReference>
<dbReference type="InterPro" id="IPR045770">
    <property type="entry name" value="DUF6223"/>
</dbReference>
<gene>
    <name evidence="2" type="ORF">ACH49Z_18085</name>
</gene>
<sequence length="123" mass="12031">MSGRQLLVASEILAQSDASGLTAGRFWSLVGVAVGLAGVVIGARAVGRRAGRRSAVVAFAAGSAGLVLGGLVVLAAEGGPGTGYGIVGGFLALGIGSVAAVLGGFALWKLSPSRRATADERVR</sequence>
<reference evidence="2 3" key="1">
    <citation type="submission" date="2024-10" db="EMBL/GenBank/DDBJ databases">
        <title>The Natural Products Discovery Center: Release of the First 8490 Sequenced Strains for Exploring Actinobacteria Biosynthetic Diversity.</title>
        <authorList>
            <person name="Kalkreuter E."/>
            <person name="Kautsar S.A."/>
            <person name="Yang D."/>
            <person name="Bader C.D."/>
            <person name="Teijaro C.N."/>
            <person name="Fluegel L."/>
            <person name="Davis C.M."/>
            <person name="Simpson J.R."/>
            <person name="Lauterbach L."/>
            <person name="Steele A.D."/>
            <person name="Gui C."/>
            <person name="Meng S."/>
            <person name="Li G."/>
            <person name="Viehrig K."/>
            <person name="Ye F."/>
            <person name="Su P."/>
            <person name="Kiefer A.F."/>
            <person name="Nichols A."/>
            <person name="Cepeda A.J."/>
            <person name="Yan W."/>
            <person name="Fan B."/>
            <person name="Jiang Y."/>
            <person name="Adhikari A."/>
            <person name="Zheng C.-J."/>
            <person name="Schuster L."/>
            <person name="Cowan T.M."/>
            <person name="Smanski M.J."/>
            <person name="Chevrette M.G."/>
            <person name="De Carvalho L.P.S."/>
            <person name="Shen B."/>
        </authorList>
    </citation>
    <scope>NUCLEOTIDE SEQUENCE [LARGE SCALE GENOMIC DNA]</scope>
    <source>
        <strain evidence="2 3">NPDC019377</strain>
    </source>
</reference>
<keyword evidence="1" id="KW-0472">Membrane</keyword>
<proteinExistence type="predicted"/>
<dbReference type="Pfam" id="PF19733">
    <property type="entry name" value="DUF6223"/>
    <property type="match status" value="1"/>
</dbReference>
<feature type="transmembrane region" description="Helical" evidence="1">
    <location>
        <begin position="55"/>
        <end position="76"/>
    </location>
</feature>
<accession>A0ABW7VZN1</accession>
<dbReference type="RefSeq" id="WP_397063097.1">
    <property type="nucleotide sequence ID" value="NZ_JBIRYL010000004.1"/>
</dbReference>
<evidence type="ECO:0000256" key="1">
    <source>
        <dbReference type="SAM" id="Phobius"/>
    </source>
</evidence>
<keyword evidence="1" id="KW-1133">Transmembrane helix</keyword>
<name>A0ABW7VZN1_9NOCA</name>
<comment type="caution">
    <text evidence="2">The sequence shown here is derived from an EMBL/GenBank/DDBJ whole genome shotgun (WGS) entry which is preliminary data.</text>
</comment>
<dbReference type="EMBL" id="JBIRYL010000004">
    <property type="protein sequence ID" value="MFI2231754.1"/>
    <property type="molecule type" value="Genomic_DNA"/>
</dbReference>